<name>A0AB39VPE6_9GAMM</name>
<dbReference type="AlphaFoldDB" id="A0AB39VPE6"/>
<sequence>MLVITRNLFYYKKYPDGMMPIIGVNQASVKSQPITPEATDSLSSARSGGYSQYTNNFNLEVRDETNSPE</sequence>
<accession>A0AB39VPE6</accession>
<gene>
    <name evidence="2" type="ORF">AB3G37_18780</name>
</gene>
<dbReference type="RefSeq" id="WP_369788764.1">
    <property type="nucleotide sequence ID" value="NZ_CP165628.1"/>
</dbReference>
<organism evidence="2">
    <name type="scientific">Rouxiella sp. WC2420</name>
    <dbReference type="NCBI Taxonomy" id="3234145"/>
    <lineage>
        <taxon>Bacteria</taxon>
        <taxon>Pseudomonadati</taxon>
        <taxon>Pseudomonadota</taxon>
        <taxon>Gammaproteobacteria</taxon>
        <taxon>Enterobacterales</taxon>
        <taxon>Yersiniaceae</taxon>
        <taxon>Rouxiella</taxon>
    </lineage>
</organism>
<feature type="compositionally biased region" description="Basic and acidic residues" evidence="1">
    <location>
        <begin position="60"/>
        <end position="69"/>
    </location>
</feature>
<dbReference type="EMBL" id="CP165628">
    <property type="protein sequence ID" value="XDU71562.1"/>
    <property type="molecule type" value="Genomic_DNA"/>
</dbReference>
<feature type="compositionally biased region" description="Polar residues" evidence="1">
    <location>
        <begin position="35"/>
        <end position="58"/>
    </location>
</feature>
<reference evidence="2" key="1">
    <citation type="submission" date="2024-07" db="EMBL/GenBank/DDBJ databases">
        <authorList>
            <person name="Biller S.J."/>
        </authorList>
    </citation>
    <scope>NUCLEOTIDE SEQUENCE</scope>
    <source>
        <strain evidence="2">WC2420</strain>
    </source>
</reference>
<evidence type="ECO:0000256" key="1">
    <source>
        <dbReference type="SAM" id="MobiDB-lite"/>
    </source>
</evidence>
<protein>
    <submittedName>
        <fullName evidence="2">Uncharacterized protein</fullName>
    </submittedName>
</protein>
<evidence type="ECO:0000313" key="2">
    <source>
        <dbReference type="EMBL" id="XDU71562.1"/>
    </source>
</evidence>
<proteinExistence type="predicted"/>
<feature type="region of interest" description="Disordered" evidence="1">
    <location>
        <begin position="35"/>
        <end position="69"/>
    </location>
</feature>